<feature type="domain" description="BLUF" evidence="1">
    <location>
        <begin position="1"/>
        <end position="92"/>
    </location>
</feature>
<dbReference type="RefSeq" id="WP_074489165.1">
    <property type="nucleotide sequence ID" value="NZ_FPAM01000004.1"/>
</dbReference>
<reference evidence="2 3" key="1">
    <citation type="submission" date="2016-11" db="EMBL/GenBank/DDBJ databases">
        <title>Whole Genome Sequencing of Mucilaginibacter polytrichastri RG4-7(T) isolated from the moss sample.</title>
        <authorList>
            <person name="Li Y."/>
        </authorList>
    </citation>
    <scope>NUCLEOTIDE SEQUENCE [LARGE SCALE GENOMIC DNA]</scope>
    <source>
        <strain evidence="2 3">RG4-7</strain>
    </source>
</reference>
<dbReference type="STRING" id="1302689.RG47T_1934"/>
<dbReference type="PROSITE" id="PS50925">
    <property type="entry name" value="BLUF"/>
    <property type="match status" value="1"/>
</dbReference>
<accession>A0A1Q5ZXL5</accession>
<evidence type="ECO:0000313" key="2">
    <source>
        <dbReference type="EMBL" id="OKS86478.1"/>
    </source>
</evidence>
<dbReference type="InterPro" id="IPR007024">
    <property type="entry name" value="BLUF_domain"/>
</dbReference>
<dbReference type="Gene3D" id="3.30.70.100">
    <property type="match status" value="1"/>
</dbReference>
<dbReference type="SUPFAM" id="SSF54975">
    <property type="entry name" value="Acylphosphatase/BLUF domain-like"/>
    <property type="match status" value="1"/>
</dbReference>
<proteinExistence type="predicted"/>
<name>A0A1Q5ZXL5_9SPHI</name>
<dbReference type="SMART" id="SM01034">
    <property type="entry name" value="BLUF"/>
    <property type="match status" value="1"/>
</dbReference>
<keyword evidence="3" id="KW-1185">Reference proteome</keyword>
<dbReference type="AlphaFoldDB" id="A0A1Q5ZXL5"/>
<dbReference type="GO" id="GO:0071949">
    <property type="term" value="F:FAD binding"/>
    <property type="evidence" value="ECO:0007669"/>
    <property type="project" value="InterPro"/>
</dbReference>
<evidence type="ECO:0000313" key="3">
    <source>
        <dbReference type="Proteomes" id="UP000186720"/>
    </source>
</evidence>
<organism evidence="2 3">
    <name type="scientific">Mucilaginibacter polytrichastri</name>
    <dbReference type="NCBI Taxonomy" id="1302689"/>
    <lineage>
        <taxon>Bacteria</taxon>
        <taxon>Pseudomonadati</taxon>
        <taxon>Bacteroidota</taxon>
        <taxon>Sphingobacteriia</taxon>
        <taxon>Sphingobacteriales</taxon>
        <taxon>Sphingobacteriaceae</taxon>
        <taxon>Mucilaginibacter</taxon>
    </lineage>
</organism>
<dbReference type="GO" id="GO:0009882">
    <property type="term" value="F:blue light photoreceptor activity"/>
    <property type="evidence" value="ECO:0007669"/>
    <property type="project" value="InterPro"/>
</dbReference>
<dbReference type="Proteomes" id="UP000186720">
    <property type="component" value="Unassembled WGS sequence"/>
</dbReference>
<protein>
    <recommendedName>
        <fullName evidence="1">BLUF domain-containing protein</fullName>
    </recommendedName>
</protein>
<comment type="caution">
    <text evidence="2">The sequence shown here is derived from an EMBL/GenBank/DDBJ whole genome shotgun (WGS) entry which is preliminary data.</text>
</comment>
<dbReference type="EMBL" id="MPPL01000001">
    <property type="protein sequence ID" value="OKS86478.1"/>
    <property type="molecule type" value="Genomic_DNA"/>
</dbReference>
<evidence type="ECO:0000259" key="1">
    <source>
        <dbReference type="PROSITE" id="PS50925"/>
    </source>
</evidence>
<gene>
    <name evidence="2" type="ORF">RG47T_1934</name>
</gene>
<dbReference type="Pfam" id="PF04940">
    <property type="entry name" value="BLUF"/>
    <property type="match status" value="1"/>
</dbReference>
<sequence>MYFISYSSYASFDLNEDQLKSLLIQSRDRNQHMGITGMLFYFDQKFIQLIEGEEDSVKLLYADICEDERHKHVITLKEGVIENRYFLDWSMGFKSISTDEMDNLEGYQNLQTPTGLNFPSILNLMKLVSDKEPLS</sequence>
<dbReference type="InterPro" id="IPR036046">
    <property type="entry name" value="Acylphosphatase-like_dom_sf"/>
</dbReference>